<feature type="transmembrane region" description="Helical" evidence="7">
    <location>
        <begin position="795"/>
        <end position="816"/>
    </location>
</feature>
<dbReference type="InterPro" id="IPR025857">
    <property type="entry name" value="MacB_PCD"/>
</dbReference>
<gene>
    <name evidence="10" type="ORF">ABDJ40_10735</name>
</gene>
<dbReference type="InterPro" id="IPR003838">
    <property type="entry name" value="ABC3_permease_C"/>
</dbReference>
<keyword evidence="4 7" id="KW-0812">Transmembrane</keyword>
<name>A0ABV0GDV5_9BURK</name>
<evidence type="ECO:0000256" key="2">
    <source>
        <dbReference type="ARBA" id="ARBA00005236"/>
    </source>
</evidence>
<feature type="transmembrane region" description="Helical" evidence="7">
    <location>
        <begin position="263"/>
        <end position="284"/>
    </location>
</feature>
<evidence type="ECO:0000256" key="3">
    <source>
        <dbReference type="ARBA" id="ARBA00022475"/>
    </source>
</evidence>
<dbReference type="Pfam" id="PF12704">
    <property type="entry name" value="MacB_PCD"/>
    <property type="match status" value="2"/>
</dbReference>
<evidence type="ECO:0000313" key="10">
    <source>
        <dbReference type="EMBL" id="MEO3713237.1"/>
    </source>
</evidence>
<evidence type="ECO:0000313" key="11">
    <source>
        <dbReference type="Proteomes" id="UP001462640"/>
    </source>
</evidence>
<feature type="domain" description="MacB-like periplasmic core" evidence="9">
    <location>
        <begin position="444"/>
        <end position="662"/>
    </location>
</feature>
<evidence type="ECO:0000259" key="9">
    <source>
        <dbReference type="Pfam" id="PF12704"/>
    </source>
</evidence>
<feature type="domain" description="MacB-like periplasmic core" evidence="9">
    <location>
        <begin position="19"/>
        <end position="235"/>
    </location>
</feature>
<feature type="transmembrane region" description="Helical" evidence="7">
    <location>
        <begin position="693"/>
        <end position="714"/>
    </location>
</feature>
<dbReference type="EMBL" id="JBDPZC010000004">
    <property type="protein sequence ID" value="MEO3713237.1"/>
    <property type="molecule type" value="Genomic_DNA"/>
</dbReference>
<reference evidence="10 11" key="1">
    <citation type="submission" date="2024-05" db="EMBL/GenBank/DDBJ databases">
        <title>Roseateles sp. 2.12 16S ribosomal RNA gene Genome sequencing and assembly.</title>
        <authorList>
            <person name="Woo H."/>
        </authorList>
    </citation>
    <scope>NUCLEOTIDE SEQUENCE [LARGE SCALE GENOMIC DNA]</scope>
    <source>
        <strain evidence="10 11">2.12</strain>
    </source>
</reference>
<dbReference type="Pfam" id="PF02687">
    <property type="entry name" value="FtsX"/>
    <property type="match status" value="2"/>
</dbReference>
<comment type="similarity">
    <text evidence="2">Belongs to the ABC-4 integral membrane protein family. LolC/E subfamily.</text>
</comment>
<protein>
    <submittedName>
        <fullName evidence="10">FtsX-like permease family protein</fullName>
    </submittedName>
</protein>
<dbReference type="InterPro" id="IPR051447">
    <property type="entry name" value="Lipoprotein-release_system"/>
</dbReference>
<dbReference type="RefSeq" id="WP_347609491.1">
    <property type="nucleotide sequence ID" value="NZ_JBDPZC010000004.1"/>
</dbReference>
<feature type="domain" description="ABC3 transporter permease C-terminal" evidence="8">
    <location>
        <begin position="268"/>
        <end position="398"/>
    </location>
</feature>
<keyword evidence="11" id="KW-1185">Reference proteome</keyword>
<feature type="transmembrane region" description="Helical" evidence="7">
    <location>
        <begin position="445"/>
        <end position="469"/>
    </location>
</feature>
<comment type="subcellular location">
    <subcellularLocation>
        <location evidence="1">Cell membrane</location>
        <topology evidence="1">Multi-pass membrane protein</topology>
    </subcellularLocation>
</comment>
<evidence type="ECO:0000259" key="8">
    <source>
        <dbReference type="Pfam" id="PF02687"/>
    </source>
</evidence>
<evidence type="ECO:0000256" key="1">
    <source>
        <dbReference type="ARBA" id="ARBA00004651"/>
    </source>
</evidence>
<keyword evidence="5 7" id="KW-1133">Transmembrane helix</keyword>
<keyword evidence="3" id="KW-1003">Cell membrane</keyword>
<feature type="transmembrane region" description="Helical" evidence="7">
    <location>
        <begin position="374"/>
        <end position="394"/>
    </location>
</feature>
<sequence length="830" mass="88561">MPFLKLALRNARRQVRRSLLILGVTSLGVLAMVLAWSVLDGQNQQMVRNMTEVYSAHAQLQRGDFLDQPSLDLSFPAHMAADLAGQPGVKAVSSRISGTGLLSAATQVRGVLLVGIDPVQEPQVTRLDRQIVQGHYLRPGERGGMLLGRSLATSLGVRPGDEVAVLAEGRHAAIGSLRLQVRGIFDTGNSHTDAQQAFLGLGDASELFGTEGEITSAALRLDSLAAAPRLLQQLQAGLPCGLALRDWAALLPSVAQSVQFHEGLAHLLMLILFVVVATGLATSLQMSVSERLGEYGTQLALGTTPWQLCRSIVYEGLLLSGLGFFIGYALAALIATQLAREGISLPQHGEALETMQGLGQRIHPYLDPRRLPTLLLGLGLVSLLATLLPAWRAARLTPLAALRGVWMERPPPRRRRRDVASSSSPRWPTLALAWRNVRRSPWRSALAGAALSLGLAAFIFVQALAAGFMKQMSDNTTGFVTADLQVQHPLFRHQMQPAWHFSAQEPWLARLRERPEVAGLSLRLQSEATVSSTRKAEAVLLVGMDAQAERQVTRLHEAVVQGHLPARPQDAVLGKKLAERLDLHVGERLVAMAQGADGGLVSEAFVVSGILDTGAHGPDTGMVYIDLARARQLLGQAGSASAALVRLQQPESLAAQRAGLQALLPTDGSRQLMSWQELVPEVAQTVNLVKHGVLLILAIVFLMVATIAMNSLLMSVMERSREFGTLMSLGASPRTLLRLVAGEAGVLAALGAGAGLLMGGALVAHYAWSGLRLRAHGAESLGLGDIVHPQFSGPAMLGAAAVLCLLVLLASLVPALRIGRREPVAALRQP</sequence>
<feature type="domain" description="ABC3 transporter permease C-terminal" evidence="8">
    <location>
        <begin position="695"/>
        <end position="823"/>
    </location>
</feature>
<dbReference type="PANTHER" id="PTHR30489:SF0">
    <property type="entry name" value="LIPOPROTEIN-RELEASING SYSTEM TRANSMEMBRANE PROTEIN LOLE"/>
    <property type="match status" value="1"/>
</dbReference>
<proteinExistence type="inferred from homology"/>
<evidence type="ECO:0000256" key="6">
    <source>
        <dbReference type="ARBA" id="ARBA00023136"/>
    </source>
</evidence>
<accession>A0ABV0GDV5</accession>
<organism evidence="10 11">
    <name type="scientific">Roseateles flavus</name>
    <dbReference type="NCBI Taxonomy" id="3149041"/>
    <lineage>
        <taxon>Bacteria</taxon>
        <taxon>Pseudomonadati</taxon>
        <taxon>Pseudomonadota</taxon>
        <taxon>Betaproteobacteria</taxon>
        <taxon>Burkholderiales</taxon>
        <taxon>Sphaerotilaceae</taxon>
        <taxon>Roseateles</taxon>
    </lineage>
</organism>
<keyword evidence="6 7" id="KW-0472">Membrane</keyword>
<evidence type="ECO:0000256" key="7">
    <source>
        <dbReference type="SAM" id="Phobius"/>
    </source>
</evidence>
<comment type="caution">
    <text evidence="10">The sequence shown here is derived from an EMBL/GenBank/DDBJ whole genome shotgun (WGS) entry which is preliminary data.</text>
</comment>
<evidence type="ECO:0000256" key="4">
    <source>
        <dbReference type="ARBA" id="ARBA00022692"/>
    </source>
</evidence>
<evidence type="ECO:0000256" key="5">
    <source>
        <dbReference type="ARBA" id="ARBA00022989"/>
    </source>
</evidence>
<dbReference type="PANTHER" id="PTHR30489">
    <property type="entry name" value="LIPOPROTEIN-RELEASING SYSTEM TRANSMEMBRANE PROTEIN LOLE"/>
    <property type="match status" value="1"/>
</dbReference>
<feature type="transmembrane region" description="Helical" evidence="7">
    <location>
        <begin position="317"/>
        <end position="339"/>
    </location>
</feature>
<feature type="transmembrane region" description="Helical" evidence="7">
    <location>
        <begin position="735"/>
        <end position="768"/>
    </location>
</feature>
<dbReference type="Proteomes" id="UP001462640">
    <property type="component" value="Unassembled WGS sequence"/>
</dbReference>